<dbReference type="PRINTS" id="PR00038">
    <property type="entry name" value="HTHLUXR"/>
</dbReference>
<dbReference type="Gene3D" id="1.25.40.10">
    <property type="entry name" value="Tetratricopeptide repeat domain"/>
    <property type="match status" value="1"/>
</dbReference>
<dbReference type="SUPFAM" id="SSF52540">
    <property type="entry name" value="P-loop containing nucleoside triphosphate hydrolases"/>
    <property type="match status" value="1"/>
</dbReference>
<dbReference type="EMBL" id="JAMQGM010000007">
    <property type="protein sequence ID" value="MCM2576363.1"/>
    <property type="molecule type" value="Genomic_DNA"/>
</dbReference>
<dbReference type="Pfam" id="PF13191">
    <property type="entry name" value="AAA_16"/>
    <property type="match status" value="1"/>
</dbReference>
<feature type="compositionally biased region" description="Pro residues" evidence="4">
    <location>
        <begin position="836"/>
        <end position="852"/>
    </location>
</feature>
<dbReference type="InterPro" id="IPR036388">
    <property type="entry name" value="WH-like_DNA-bd_sf"/>
</dbReference>
<dbReference type="PANTHER" id="PTHR16305">
    <property type="entry name" value="TESTICULAR SOLUBLE ADENYLYL CYCLASE"/>
    <property type="match status" value="1"/>
</dbReference>
<dbReference type="PROSITE" id="PS50043">
    <property type="entry name" value="HTH_LUXR_2"/>
    <property type="match status" value="1"/>
</dbReference>
<gene>
    <name evidence="6" type="ORF">M1E25_03160</name>
</gene>
<accession>A0ABT0X361</accession>
<dbReference type="PROSITE" id="PS00622">
    <property type="entry name" value="HTH_LUXR_1"/>
    <property type="match status" value="1"/>
</dbReference>
<evidence type="ECO:0000256" key="2">
    <source>
        <dbReference type="ARBA" id="ARBA00022741"/>
    </source>
</evidence>
<protein>
    <submittedName>
        <fullName evidence="6">AAA family ATPase</fullName>
    </submittedName>
</protein>
<evidence type="ECO:0000256" key="1">
    <source>
        <dbReference type="ARBA" id="ARBA00022729"/>
    </source>
</evidence>
<dbReference type="InterPro" id="IPR000792">
    <property type="entry name" value="Tscrpt_reg_LuxR_C"/>
</dbReference>
<reference evidence="6" key="1">
    <citation type="journal article" date="2023" name="Int. J. Syst. Evol. Microbiol.">
        <title>Streptomyces meridianus sp. nov. isolated from brackish water of the Tagus estuary in Alcochete, Portugal.</title>
        <authorList>
            <person name="Santos J.D.N."/>
            <person name="Klimek D."/>
            <person name="Calusinska M."/>
            <person name="Lobo Da Cunha A."/>
            <person name="Catita J."/>
            <person name="Goncalves H."/>
            <person name="Gonzalez I."/>
            <person name="Reyes F."/>
            <person name="Lage O.M."/>
        </authorList>
    </citation>
    <scope>NUCLEOTIDE SEQUENCE</scope>
    <source>
        <strain evidence="6">MTZ3.1</strain>
    </source>
</reference>
<dbReference type="RefSeq" id="WP_251409147.1">
    <property type="nucleotide sequence ID" value="NZ_JAMQGM010000007.1"/>
</dbReference>
<dbReference type="SUPFAM" id="SSF46894">
    <property type="entry name" value="C-terminal effector domain of the bipartite response regulators"/>
    <property type="match status" value="1"/>
</dbReference>
<evidence type="ECO:0000313" key="6">
    <source>
        <dbReference type="EMBL" id="MCM2576363.1"/>
    </source>
</evidence>
<organism evidence="6 7">
    <name type="scientific">Streptomyces meridianus</name>
    <dbReference type="NCBI Taxonomy" id="2938945"/>
    <lineage>
        <taxon>Bacteria</taxon>
        <taxon>Bacillati</taxon>
        <taxon>Actinomycetota</taxon>
        <taxon>Actinomycetes</taxon>
        <taxon>Kitasatosporales</taxon>
        <taxon>Streptomycetaceae</taxon>
        <taxon>Streptomyces</taxon>
    </lineage>
</organism>
<dbReference type="Pfam" id="PF00196">
    <property type="entry name" value="GerE"/>
    <property type="match status" value="1"/>
</dbReference>
<evidence type="ECO:0000256" key="3">
    <source>
        <dbReference type="ARBA" id="ARBA00022840"/>
    </source>
</evidence>
<proteinExistence type="predicted"/>
<dbReference type="Proteomes" id="UP001167160">
    <property type="component" value="Unassembled WGS sequence"/>
</dbReference>
<dbReference type="SMART" id="SM00421">
    <property type="entry name" value="HTH_LUXR"/>
    <property type="match status" value="1"/>
</dbReference>
<evidence type="ECO:0000259" key="5">
    <source>
        <dbReference type="PROSITE" id="PS50043"/>
    </source>
</evidence>
<dbReference type="CDD" id="cd06170">
    <property type="entry name" value="LuxR_C_like"/>
    <property type="match status" value="1"/>
</dbReference>
<evidence type="ECO:0000313" key="7">
    <source>
        <dbReference type="Proteomes" id="UP001167160"/>
    </source>
</evidence>
<dbReference type="Gene3D" id="1.10.10.10">
    <property type="entry name" value="Winged helix-like DNA-binding domain superfamily/Winged helix DNA-binding domain"/>
    <property type="match status" value="1"/>
</dbReference>
<name>A0ABT0X361_9ACTN</name>
<comment type="caution">
    <text evidence="6">The sequence shown here is derived from an EMBL/GenBank/DDBJ whole genome shotgun (WGS) entry which is preliminary data.</text>
</comment>
<sequence length="925" mass="100607">MAVLESAAALARLEQLLVDSSEGRGQLALVQGGLACGKTELLYALTQRASASGALVLSATCSRDEGDLQAGLIDQLFQGADLPEQVTARVEELVTPRTVEEGHSGDAPCAVQLPDARVVHEICGILLELARKRPLVIAVDDVQFADSASLQFLLYVLRRMRSARILMVLTEWERPHPGHPAFRAEITRRPYHEIRLGPLSRDDVEHLVTDLLGGHSHPSLASGIHDLTGGNAVLARALVDDFTRADRTHAGTVQDDDSSPVVGFAFGQATLACLHRWGTELLDTARAVAVLGDHADPELIGQLMQVRRYDVDRFLHTLGSAGLLLNGRFRHQVAERVVLGTLSRGERSAMHLRAAELLYESGAEASAVACQLIAADPVMEPWMVPVLRAAADQALARDDVAVAVRCLESALPVVDRGERLALTAALARALWRVNPSAAARYMPALQAAVEQGSLPARDVVTVARWAMWNGDGEAVARSLRAVPGTAALDDARLVVELRLAFQWYYGSERGQFPDSVGGRGAGSDPWNRATNRLAAVWKHREPDVAVDSAEQILQSCQLGDSTLEVISSALLVLVVGNRLDRATWWCEQFIDEAARRGAVTWQAVLSSVRAAITLRQGRIVLAAEQAEHALHMMAPQSWGVLIGYPLSTLVSACTPMGRYEAAAEALRYEVPEAMFGTLDGLRYLHARGHYYLATDRVLAAISDFERCGRLMREWSLDLASMVPWRSDLAEAHLRLGRTASARDLVNQQLAQATATDDRTRGISLRVLAAASDLPQRPALLRRSVEHLEASGDRVELARALKELSQVHQQLGELDRARLLARRATQETKACHSGPQPSCPSPPEPLRPSPPVTAPGRQQRPDGDGPVLSDAQRRVADLAALGHTNQEISRKLYITVSTVEQHLTRVFRKLGVTSREALPLSLTEVP</sequence>
<feature type="region of interest" description="Disordered" evidence="4">
    <location>
        <begin position="824"/>
        <end position="867"/>
    </location>
</feature>
<evidence type="ECO:0000256" key="4">
    <source>
        <dbReference type="SAM" id="MobiDB-lite"/>
    </source>
</evidence>
<dbReference type="InterPro" id="IPR011990">
    <property type="entry name" value="TPR-like_helical_dom_sf"/>
</dbReference>
<keyword evidence="7" id="KW-1185">Reference proteome</keyword>
<keyword evidence="2" id="KW-0547">Nucleotide-binding</keyword>
<dbReference type="InterPro" id="IPR008939">
    <property type="entry name" value="Lytic_TGlycosylase_superhlx_U"/>
</dbReference>
<keyword evidence="1" id="KW-0732">Signal</keyword>
<dbReference type="InterPro" id="IPR027417">
    <property type="entry name" value="P-loop_NTPase"/>
</dbReference>
<dbReference type="PANTHER" id="PTHR16305:SF28">
    <property type="entry name" value="GUANYLATE CYCLASE DOMAIN-CONTAINING PROTEIN"/>
    <property type="match status" value="1"/>
</dbReference>
<feature type="domain" description="HTH luxR-type" evidence="5">
    <location>
        <begin position="860"/>
        <end position="925"/>
    </location>
</feature>
<dbReference type="InterPro" id="IPR016032">
    <property type="entry name" value="Sig_transdc_resp-reg_C-effctor"/>
</dbReference>
<dbReference type="InterPro" id="IPR041664">
    <property type="entry name" value="AAA_16"/>
</dbReference>
<dbReference type="SUPFAM" id="SSF48435">
    <property type="entry name" value="Bacterial muramidases"/>
    <property type="match status" value="1"/>
</dbReference>
<keyword evidence="3" id="KW-0067">ATP-binding</keyword>